<evidence type="ECO:0000256" key="1">
    <source>
        <dbReference type="ARBA" id="ARBA00007125"/>
    </source>
</evidence>
<comment type="similarity">
    <text evidence="1">Belongs to the GppA/Ppx family.</text>
</comment>
<gene>
    <name evidence="3" type="ORF">INF20_02080</name>
</gene>
<name>A0ABR9QW22_9FIRM</name>
<protein>
    <submittedName>
        <fullName evidence="3">Phosphatase</fullName>
    </submittedName>
</protein>
<dbReference type="RefSeq" id="WP_226384734.1">
    <property type="nucleotide sequence ID" value="NZ_JADCKA010000002.1"/>
</dbReference>
<dbReference type="CDD" id="cd24052">
    <property type="entry name" value="ASKHA_NBD_HpPPX-GppA-like"/>
    <property type="match status" value="1"/>
</dbReference>
<dbReference type="Gene3D" id="3.30.420.150">
    <property type="entry name" value="Exopolyphosphatase. Domain 2"/>
    <property type="match status" value="1"/>
</dbReference>
<dbReference type="InterPro" id="IPR050273">
    <property type="entry name" value="GppA/Ppx_hydrolase"/>
</dbReference>
<dbReference type="InterPro" id="IPR003695">
    <property type="entry name" value="Ppx_GppA_N"/>
</dbReference>
<dbReference type="PANTHER" id="PTHR30005">
    <property type="entry name" value="EXOPOLYPHOSPHATASE"/>
    <property type="match status" value="1"/>
</dbReference>
<sequence length="297" mass="33057">MYTGIVDIGSNTIRLIIYNIDKSKNIEKVFSYKETAGLAGYVEEGTLNSHGIAILNRTLTQIKKITDDLSIPKVWYFATASLRNISNTDKVISDIYKNLGINIDLISNEDEGYLSYYAMKMLLNGKLNSENGIIADIGGGSSEIVIFKNNKIVENTSLPIGSLNLYSNYVKGILPLKKEIKAIKAEINRQLSVIKNKDAFTDLIGVGGTFRLIPDLVGNQNKEFSIEQLDNLIDCSKTDRNDLANLILKVKPERIHTAIPGMLIARAIMKKWKISDVLTDRISVRDGYLLRKINGGK</sequence>
<dbReference type="Proteomes" id="UP001516588">
    <property type="component" value="Unassembled WGS sequence"/>
</dbReference>
<organism evidence="3 4">
    <name type="scientific">Gallibacter intestinalis</name>
    <dbReference type="NCBI Taxonomy" id="2779356"/>
    <lineage>
        <taxon>Bacteria</taxon>
        <taxon>Bacillati</taxon>
        <taxon>Bacillota</taxon>
        <taxon>Clostridia</taxon>
        <taxon>Eubacteriales</taxon>
        <taxon>Eubacteriaceae</taxon>
        <taxon>Gallibacter</taxon>
    </lineage>
</organism>
<evidence type="ECO:0000313" key="4">
    <source>
        <dbReference type="Proteomes" id="UP001516588"/>
    </source>
</evidence>
<dbReference type="Gene3D" id="3.30.420.40">
    <property type="match status" value="1"/>
</dbReference>
<comment type="caution">
    <text evidence="3">The sequence shown here is derived from an EMBL/GenBank/DDBJ whole genome shotgun (WGS) entry which is preliminary data.</text>
</comment>
<dbReference type="PANTHER" id="PTHR30005:SF0">
    <property type="entry name" value="RETROGRADE REGULATION PROTEIN 2"/>
    <property type="match status" value="1"/>
</dbReference>
<evidence type="ECO:0000259" key="2">
    <source>
        <dbReference type="Pfam" id="PF02541"/>
    </source>
</evidence>
<dbReference type="SUPFAM" id="SSF53067">
    <property type="entry name" value="Actin-like ATPase domain"/>
    <property type="match status" value="2"/>
</dbReference>
<evidence type="ECO:0000313" key="3">
    <source>
        <dbReference type="EMBL" id="MBE5035066.1"/>
    </source>
</evidence>
<keyword evidence="4" id="KW-1185">Reference proteome</keyword>
<reference evidence="3 4" key="1">
    <citation type="submission" date="2020-10" db="EMBL/GenBank/DDBJ databases">
        <title>ChiBAC.</title>
        <authorList>
            <person name="Zenner C."/>
            <person name="Hitch T.C.A."/>
            <person name="Clavel T."/>
        </authorList>
    </citation>
    <scope>NUCLEOTIDE SEQUENCE [LARGE SCALE GENOMIC DNA]</scope>
    <source>
        <strain evidence="3 4">DSM 108706</strain>
    </source>
</reference>
<dbReference type="EMBL" id="JADCKA010000002">
    <property type="protein sequence ID" value="MBE5035066.1"/>
    <property type="molecule type" value="Genomic_DNA"/>
</dbReference>
<proteinExistence type="inferred from homology"/>
<dbReference type="InterPro" id="IPR043129">
    <property type="entry name" value="ATPase_NBD"/>
</dbReference>
<feature type="domain" description="Ppx/GppA phosphatase N-terminal" evidence="2">
    <location>
        <begin position="17"/>
        <end position="292"/>
    </location>
</feature>
<dbReference type="Pfam" id="PF02541">
    <property type="entry name" value="Ppx-GppA"/>
    <property type="match status" value="1"/>
</dbReference>
<accession>A0ABR9QW22</accession>